<protein>
    <submittedName>
        <fullName evidence="1">Uncharacterized protein</fullName>
    </submittedName>
</protein>
<gene>
    <name evidence="1" type="ORF">X777_02298</name>
</gene>
<evidence type="ECO:0000313" key="2">
    <source>
        <dbReference type="Proteomes" id="UP000053097"/>
    </source>
</evidence>
<reference evidence="1 2" key="1">
    <citation type="journal article" date="2014" name="Curr. Biol.">
        <title>The genome of the clonal raider ant Cerapachys biroi.</title>
        <authorList>
            <person name="Oxley P.R."/>
            <person name="Ji L."/>
            <person name="Fetter-Pruneda I."/>
            <person name="McKenzie S.K."/>
            <person name="Li C."/>
            <person name="Hu H."/>
            <person name="Zhang G."/>
            <person name="Kronauer D.J."/>
        </authorList>
    </citation>
    <scope>NUCLEOTIDE SEQUENCE [LARGE SCALE GENOMIC DNA]</scope>
</reference>
<dbReference type="EMBL" id="KK107159">
    <property type="protein sequence ID" value="EZA56694.1"/>
    <property type="molecule type" value="Genomic_DNA"/>
</dbReference>
<evidence type="ECO:0000313" key="1">
    <source>
        <dbReference type="EMBL" id="EZA56694.1"/>
    </source>
</evidence>
<accession>A0A026WNL5</accession>
<sequence length="60" mass="6294">MEIGNAGSAFLNMAKSSSVRHRPCKRDSSSRELRTLLVHSSTSDAAASPDAIVAACTYPA</sequence>
<organism evidence="1 2">
    <name type="scientific">Ooceraea biroi</name>
    <name type="common">Clonal raider ant</name>
    <name type="synonym">Cerapachys biroi</name>
    <dbReference type="NCBI Taxonomy" id="2015173"/>
    <lineage>
        <taxon>Eukaryota</taxon>
        <taxon>Metazoa</taxon>
        <taxon>Ecdysozoa</taxon>
        <taxon>Arthropoda</taxon>
        <taxon>Hexapoda</taxon>
        <taxon>Insecta</taxon>
        <taxon>Pterygota</taxon>
        <taxon>Neoptera</taxon>
        <taxon>Endopterygota</taxon>
        <taxon>Hymenoptera</taxon>
        <taxon>Apocrita</taxon>
        <taxon>Aculeata</taxon>
        <taxon>Formicoidea</taxon>
        <taxon>Formicidae</taxon>
        <taxon>Dorylinae</taxon>
        <taxon>Ooceraea</taxon>
    </lineage>
</organism>
<proteinExistence type="predicted"/>
<dbReference type="AlphaFoldDB" id="A0A026WNL5"/>
<dbReference type="Proteomes" id="UP000053097">
    <property type="component" value="Unassembled WGS sequence"/>
</dbReference>
<keyword evidence="2" id="KW-1185">Reference proteome</keyword>
<name>A0A026WNL5_OOCBI</name>